<dbReference type="Proteomes" id="UP000221538">
    <property type="component" value="Unassembled WGS sequence"/>
</dbReference>
<evidence type="ECO:0000313" key="1">
    <source>
        <dbReference type="EMBL" id="GAY23684.1"/>
    </source>
</evidence>
<accession>A0A292ZL51</accession>
<reference evidence="1 2" key="1">
    <citation type="journal article" date="2013" name="Biodegradation">
        <title>Occurrence of 4-tert-butylphenol (4-t-BP) biodegradation in an aquatic sample caused by the presence of Spirodela polyrrhiza and isolation of a 4-t-BP-utilizing bacterium.</title>
        <authorList>
            <person name="Ogata Y."/>
            <person name="Toyama T."/>
            <person name="Yu N."/>
            <person name="Wang X."/>
            <person name="Sei K."/>
            <person name="Ike M."/>
        </authorList>
    </citation>
    <scope>NUCLEOTIDE SEQUENCE [LARGE SCALE GENOMIC DNA]</scope>
    <source>
        <strain evidence="1 2">OMI</strain>
    </source>
</reference>
<proteinExistence type="predicted"/>
<dbReference type="AlphaFoldDB" id="A0A292ZL51"/>
<organism evidence="1 2">
    <name type="scientific">Sphingobium fuliginis (strain ATCC 27551)</name>
    <dbReference type="NCBI Taxonomy" id="336203"/>
    <lineage>
        <taxon>Bacteria</taxon>
        <taxon>Pseudomonadati</taxon>
        <taxon>Pseudomonadota</taxon>
        <taxon>Alphaproteobacteria</taxon>
        <taxon>Sphingomonadales</taxon>
        <taxon>Sphingomonadaceae</taxon>
        <taxon>Sphingobium</taxon>
    </lineage>
</organism>
<sequence>MLAGLWRGQKPSYPQPMLICPLSTPMNRNTAKPERIKQIICT</sequence>
<evidence type="ECO:0000313" key="2">
    <source>
        <dbReference type="Proteomes" id="UP000221538"/>
    </source>
</evidence>
<comment type="caution">
    <text evidence="1">The sequence shown here is derived from an EMBL/GenBank/DDBJ whole genome shotgun (WGS) entry which is preliminary data.</text>
</comment>
<dbReference type="EMBL" id="BEWI01000032">
    <property type="protein sequence ID" value="GAY23684.1"/>
    <property type="molecule type" value="Genomic_DNA"/>
</dbReference>
<reference evidence="1 2" key="2">
    <citation type="journal article" date="2013" name="Environ. Sci. Technol.">
        <title>The 4-tert-butylphenol-utilizing bacterium Sphingobium fuliginis OMI can degrade bisphenols via phenolic ring hydroxylation and meta-cleavage pathway.</title>
        <authorList>
            <person name="Ogata Y."/>
            <person name="Goda S."/>
            <person name="Toyama T."/>
            <person name="Sei K."/>
            <person name="Ike M."/>
        </authorList>
    </citation>
    <scope>NUCLEOTIDE SEQUENCE [LARGE SCALE GENOMIC DNA]</scope>
    <source>
        <strain evidence="1 2">OMI</strain>
    </source>
</reference>
<name>A0A292ZL51_SPHSA</name>
<protein>
    <submittedName>
        <fullName evidence="1">Uncharacterized protein</fullName>
    </submittedName>
</protein>
<gene>
    <name evidence="1" type="ORF">SFOMI_4262</name>
</gene>